<name>A0ABR0BX45_PURLI</name>
<organism evidence="6 7">
    <name type="scientific">Purpureocillium lilacinum</name>
    <name type="common">Paecilomyces lilacinus</name>
    <dbReference type="NCBI Taxonomy" id="33203"/>
    <lineage>
        <taxon>Eukaryota</taxon>
        <taxon>Fungi</taxon>
        <taxon>Dikarya</taxon>
        <taxon>Ascomycota</taxon>
        <taxon>Pezizomycotina</taxon>
        <taxon>Sordariomycetes</taxon>
        <taxon>Hypocreomycetidae</taxon>
        <taxon>Hypocreales</taxon>
        <taxon>Ophiocordycipitaceae</taxon>
        <taxon>Purpureocillium</taxon>
    </lineage>
</organism>
<keyword evidence="7" id="KW-1185">Reference proteome</keyword>
<dbReference type="PANTHER" id="PTHR12400:SF21">
    <property type="entry name" value="KINASE"/>
    <property type="match status" value="1"/>
</dbReference>
<keyword evidence="3 4" id="KW-0418">Kinase</keyword>
<feature type="compositionally biased region" description="Low complexity" evidence="5">
    <location>
        <begin position="331"/>
        <end position="348"/>
    </location>
</feature>
<feature type="compositionally biased region" description="Basic and acidic residues" evidence="5">
    <location>
        <begin position="630"/>
        <end position="644"/>
    </location>
</feature>
<dbReference type="InterPro" id="IPR038286">
    <property type="entry name" value="IPK_sf"/>
</dbReference>
<feature type="compositionally biased region" description="Acidic residues" evidence="5">
    <location>
        <begin position="815"/>
        <end position="829"/>
    </location>
</feature>
<dbReference type="PANTHER" id="PTHR12400">
    <property type="entry name" value="INOSITOL POLYPHOSPHATE KINASE"/>
    <property type="match status" value="1"/>
</dbReference>
<comment type="similarity">
    <text evidence="1 4">Belongs to the inositol phosphokinase (IPK) family.</text>
</comment>
<feature type="region of interest" description="Disordered" evidence="5">
    <location>
        <begin position="190"/>
        <end position="425"/>
    </location>
</feature>
<feature type="region of interest" description="Disordered" evidence="5">
    <location>
        <begin position="1037"/>
        <end position="1080"/>
    </location>
</feature>
<feature type="compositionally biased region" description="Polar residues" evidence="5">
    <location>
        <begin position="363"/>
        <end position="384"/>
    </location>
</feature>
<keyword evidence="2 4" id="KW-0808">Transferase</keyword>
<dbReference type="EC" id="2.7.-.-" evidence="4"/>
<evidence type="ECO:0000256" key="4">
    <source>
        <dbReference type="RuleBase" id="RU363090"/>
    </source>
</evidence>
<feature type="region of interest" description="Disordered" evidence="5">
    <location>
        <begin position="109"/>
        <end position="165"/>
    </location>
</feature>
<reference evidence="6 7" key="1">
    <citation type="journal article" date="2024" name="Microbiol. Resour. Announc.">
        <title>Genome annotations for the ascomycete fungi Trichoderma harzianum, Trichoderma aggressivum, and Purpureocillium lilacinum.</title>
        <authorList>
            <person name="Beijen E.P.W."/>
            <person name="Ohm R.A."/>
        </authorList>
    </citation>
    <scope>NUCLEOTIDE SEQUENCE [LARGE SCALE GENOMIC DNA]</scope>
    <source>
        <strain evidence="6 7">CBS 150709</strain>
    </source>
</reference>
<feature type="region of interest" description="Disordered" evidence="5">
    <location>
        <begin position="983"/>
        <end position="1008"/>
    </location>
</feature>
<dbReference type="Pfam" id="PF03770">
    <property type="entry name" value="IPK"/>
    <property type="match status" value="1"/>
</dbReference>
<feature type="compositionally biased region" description="Basic and acidic residues" evidence="5">
    <location>
        <begin position="774"/>
        <end position="785"/>
    </location>
</feature>
<accession>A0ABR0BX45</accession>
<feature type="compositionally biased region" description="Basic and acidic residues" evidence="5">
    <location>
        <begin position="602"/>
        <end position="623"/>
    </location>
</feature>
<sequence>MTWSAVQVSPGAKIHWPGPSGAVRRLFNPRGAAGGHVIGGGRRDVVEITLVGTLGPRLEPTARTGKLGCWRALELAGVVHVIAQRGRPGSIWLPSSLGACLHHWPQRHLEGQPQQAKHQPAPWHAPSPSRYFSSHSHRPPTLFPPSSTPTPPRPLFAPFSRSPPAAATSCICRESLLPRRRRAAPDVFLMSSPHSEPENAAPPAPLTPAAVGHGSPTHAHARGSGVGNNNPDNRTAAPPPATAPCTGTTRSASTGTQQQPPPSQSSRADESIAQRPAIASPDGHDVAVTTKPALSSPAPPVPGAASSSATPPVGLSRDATHGSADDINTVSPATAAPGSGPPRQSGPSLLTQALASARGIPKTPNSVSTLPSDSNGRQQHQTYSKAKPDPPSSVAHSHRSPVKTTAQASDVRTSHGGISPVKRGAPLSGAMAASVTIPIATSTAAPRDPASGPSSYNHHTLSNAREVLMEHRSFLDRAKGRASTSLELDRTGSELLKARTFSHSTSPDESTTPTTTHSPGPVKRTASHDVNNTPGDSPFRPNPIRHAFTMGAEKNEKVWSIGSGEGEGEDGLVEQSVAEAMAGVEPNARSRKASYSLRFFKEGLPPDDKARRKDPRTALREKLSPTLEDQPPRGRRDSPGELHTTRSMPPPKGGETQPRPTHETDTQVRAISDERDYFSVTKRTGDRDGPSEAARLPESQPQVNDQATPTPHEAAKPTPAVEADRQPKVAVKSPDASQPGSERPGGSDIDGDADVEAEADESGEEKISSAVFLPHHEMPEARIVKGEGIGAAHPPRQRSLSQSKTHPWLVKADEPEPEPEISDKDDEPPLDLSRVRSRETPVSRPGEPYPMKPDDSAVEDDLEVKNHAVIPHQPAPVNQYEDHVHEHQHQTREPLEAIELIPYKHQVGGHTTIWRFSRRAVCKQLNNRENEFYETIERYHRDLLPFLPRYIGVLNVTFHKQPRRKSVAKREEAAAAERKRLQEVAKKGLENGRDSTTETSENGHADRAPARVISQSLANANIQIPTVTFDDNKHILPRNLLQPTPPPDAFRRRSSSATKMHQSDSSLPRHRPQMEERPNSWGYTTINKRLRNEVFNDAFLKQPVEVQKHRRPHQRSIPRPTLQRLLRPTISDPNLNQGIEVPGLTHDGAHSTDSSRAQTSPETPPRLRAESVSDLGPDIALLRPKEDDRESAVKDITGTSAPEPEILKASPLVTKKKRRFSAGGLRRRPEDVRESRGHLKYFEEADDADYKAHNQPLDVLAAEAPLQNGRDETQANGSLEPTPTPAPADTAETGLDMSSPATEFTKILRPVNPKEAKKEANSQRDRVEYFLLMEDLTAGMKRPCMMDLKMGTRQYGVEATPKKQKSQQEKCRATTSAELGVRICGLQVWNVQTQTYEFQDKYFGRRLKAGQEFQDALQSFLYNGVDLESILRHIPVVLKKLSQLEHIVRGLRGYRFYAASLLMFYDGDNSSDGGYETMYDSTTDAATDTEESARRKRRNPREIDFKMADFANSLTPFVNLDDKPCPPQHPDEPDGGFIKGLRSLRRYFLQIQREVRMELDLDPRGVRGSRSRFSTHGDGAGDLEDEWDEGRKSL</sequence>
<dbReference type="InterPro" id="IPR005522">
    <property type="entry name" value="IPK"/>
</dbReference>
<feature type="compositionally biased region" description="Polar residues" evidence="5">
    <location>
        <begin position="1151"/>
        <end position="1161"/>
    </location>
</feature>
<evidence type="ECO:0000256" key="1">
    <source>
        <dbReference type="ARBA" id="ARBA00007374"/>
    </source>
</evidence>
<dbReference type="EMBL" id="JAWRVI010000024">
    <property type="protein sequence ID" value="KAK4088550.1"/>
    <property type="molecule type" value="Genomic_DNA"/>
</dbReference>
<feature type="region of interest" description="Disordered" evidence="5">
    <location>
        <begin position="1270"/>
        <end position="1299"/>
    </location>
</feature>
<feature type="compositionally biased region" description="Acidic residues" evidence="5">
    <location>
        <begin position="749"/>
        <end position="763"/>
    </location>
</feature>
<feature type="compositionally biased region" description="Polar residues" evidence="5">
    <location>
        <begin position="1055"/>
        <end position="1066"/>
    </location>
</feature>
<feature type="compositionally biased region" description="Basic and acidic residues" evidence="5">
    <location>
        <begin position="660"/>
        <end position="690"/>
    </location>
</feature>
<evidence type="ECO:0000313" key="6">
    <source>
        <dbReference type="EMBL" id="KAK4088550.1"/>
    </source>
</evidence>
<evidence type="ECO:0000256" key="2">
    <source>
        <dbReference type="ARBA" id="ARBA00022679"/>
    </source>
</evidence>
<evidence type="ECO:0000256" key="5">
    <source>
        <dbReference type="SAM" id="MobiDB-lite"/>
    </source>
</evidence>
<feature type="region of interest" description="Disordered" evidence="5">
    <location>
        <begin position="1104"/>
        <end position="1191"/>
    </location>
</feature>
<evidence type="ECO:0000313" key="7">
    <source>
        <dbReference type="Proteomes" id="UP001287286"/>
    </source>
</evidence>
<comment type="caution">
    <text evidence="6">The sequence shown here is derived from an EMBL/GenBank/DDBJ whole genome shotgun (WGS) entry which is preliminary data.</text>
</comment>
<feature type="region of interest" description="Disordered" evidence="5">
    <location>
        <begin position="602"/>
        <end position="856"/>
    </location>
</feature>
<feature type="compositionally biased region" description="Polar residues" evidence="5">
    <location>
        <begin position="402"/>
        <end position="411"/>
    </location>
</feature>
<proteinExistence type="inferred from homology"/>
<feature type="compositionally biased region" description="Polar residues" evidence="5">
    <location>
        <begin position="699"/>
        <end position="709"/>
    </location>
</feature>
<protein>
    <recommendedName>
        <fullName evidence="4">Kinase</fullName>
        <ecNumber evidence="4">2.7.-.-</ecNumber>
    </recommendedName>
</protein>
<feature type="compositionally biased region" description="Pro residues" evidence="5">
    <location>
        <begin position="141"/>
        <end position="155"/>
    </location>
</feature>
<evidence type="ECO:0000256" key="3">
    <source>
        <dbReference type="ARBA" id="ARBA00022777"/>
    </source>
</evidence>
<gene>
    <name evidence="6" type="ORF">Purlil1_7101</name>
</gene>
<feature type="compositionally biased region" description="Low complexity" evidence="5">
    <location>
        <begin position="303"/>
        <end position="312"/>
    </location>
</feature>
<dbReference type="SUPFAM" id="SSF56104">
    <property type="entry name" value="SAICAR synthase-like"/>
    <property type="match status" value="1"/>
</dbReference>
<dbReference type="Proteomes" id="UP001287286">
    <property type="component" value="Unassembled WGS sequence"/>
</dbReference>
<feature type="region of interest" description="Disordered" evidence="5">
    <location>
        <begin position="498"/>
        <end position="545"/>
    </location>
</feature>
<dbReference type="Gene3D" id="3.30.470.160">
    <property type="entry name" value="Inositol polyphosphate kinase"/>
    <property type="match status" value="1"/>
</dbReference>
<feature type="region of interest" description="Disordered" evidence="5">
    <location>
        <begin position="1564"/>
        <end position="1594"/>
    </location>
</feature>
<feature type="compositionally biased region" description="Low complexity" evidence="5">
    <location>
        <begin position="502"/>
        <end position="519"/>
    </location>
</feature>
<feature type="compositionally biased region" description="Low complexity" evidence="5">
    <location>
        <begin position="156"/>
        <end position="165"/>
    </location>
</feature>